<evidence type="ECO:0000313" key="6">
    <source>
        <dbReference type="EMBL" id="AVJ28485.1"/>
    </source>
</evidence>
<dbReference type="GO" id="GO:0015192">
    <property type="term" value="F:L-phenylalanine transmembrane transporter activity"/>
    <property type="evidence" value="ECO:0007669"/>
    <property type="project" value="TreeGrafter"/>
</dbReference>
<dbReference type="InterPro" id="IPR051120">
    <property type="entry name" value="ABC_AA/LPS_Transport"/>
</dbReference>
<evidence type="ECO:0000256" key="2">
    <source>
        <dbReference type="ARBA" id="ARBA00022475"/>
    </source>
</evidence>
<dbReference type="GO" id="GO:1903805">
    <property type="term" value="P:L-valine import across plasma membrane"/>
    <property type="evidence" value="ECO:0007669"/>
    <property type="project" value="TreeGrafter"/>
</dbReference>
<dbReference type="GO" id="GO:0005304">
    <property type="term" value="F:L-valine transmembrane transporter activity"/>
    <property type="evidence" value="ECO:0007669"/>
    <property type="project" value="TreeGrafter"/>
</dbReference>
<proteinExistence type="predicted"/>
<keyword evidence="2" id="KW-1003">Cell membrane</keyword>
<sequence>MTTATTSRPLLEVKGLSKRFGGLQAVSGLDLHVARDEVVGLIGPNGAGKSTAFNLISGTLIPTAGQVVLEGADITGKAPSAVVRRGLARTFQSTSVYQGATVAQNLLRGALSTLPGSVWTHTVTTRARKAALQRVAREVDEILELSGLGPYRDVAAGGLAYGHQKLLGVAIGFATNPKILLLDEPAAGLNGEECAELGRLLQRLRTHRGISVLFVEHHMAVVMELCHRIYVLVQGRKIAEGTPQEIQSNPAVIEAYLGAPDYAHA</sequence>
<dbReference type="Proteomes" id="UP000239477">
    <property type="component" value="Chromosome"/>
</dbReference>
<dbReference type="FunFam" id="3.40.50.300:FF:000421">
    <property type="entry name" value="Branched-chain amino acid ABC transporter ATP-binding protein"/>
    <property type="match status" value="1"/>
</dbReference>
<evidence type="ECO:0000256" key="1">
    <source>
        <dbReference type="ARBA" id="ARBA00022448"/>
    </source>
</evidence>
<dbReference type="Pfam" id="PF00005">
    <property type="entry name" value="ABC_tran"/>
    <property type="match status" value="1"/>
</dbReference>
<dbReference type="OrthoDB" id="9781337at2"/>
<protein>
    <submittedName>
        <fullName evidence="6">ABC transporter ATP-binding protein</fullName>
    </submittedName>
</protein>
<evidence type="ECO:0000259" key="5">
    <source>
        <dbReference type="PROSITE" id="PS50893"/>
    </source>
</evidence>
<dbReference type="InterPro" id="IPR003593">
    <property type="entry name" value="AAA+_ATPase"/>
</dbReference>
<keyword evidence="2" id="KW-0472">Membrane</keyword>
<dbReference type="PANTHER" id="PTHR45772">
    <property type="entry name" value="CONSERVED COMPONENT OF ABC TRANSPORTER FOR NATURAL AMINO ACIDS-RELATED"/>
    <property type="match status" value="1"/>
</dbReference>
<reference evidence="6 7" key="1">
    <citation type="submission" date="2017-09" db="EMBL/GenBank/DDBJ databases">
        <title>Genomic, metabolic, and phenotypic characteristics of bacterial isolates from the natural microbiome of the model nematode Caenorhabditis elegans.</title>
        <authorList>
            <person name="Zimmermann J."/>
            <person name="Obeng N."/>
            <person name="Yang W."/>
            <person name="Obeng O."/>
            <person name="Kissoyan K."/>
            <person name="Pees B."/>
            <person name="Dirksen P."/>
            <person name="Hoppner M."/>
            <person name="Franke A."/>
            <person name="Rosenstiel P."/>
            <person name="Leippe M."/>
            <person name="Dierking K."/>
            <person name="Kaleta C."/>
            <person name="Schulenburg H."/>
        </authorList>
    </citation>
    <scope>NUCLEOTIDE SEQUENCE [LARGE SCALE GENOMIC DNA]</scope>
    <source>
        <strain evidence="6 7">MYb73</strain>
    </source>
</reference>
<dbReference type="PROSITE" id="PS50893">
    <property type="entry name" value="ABC_TRANSPORTER_2"/>
    <property type="match status" value="1"/>
</dbReference>
<dbReference type="EMBL" id="CP023270">
    <property type="protein sequence ID" value="AVJ28485.1"/>
    <property type="molecule type" value="Genomic_DNA"/>
</dbReference>
<dbReference type="PANTHER" id="PTHR45772:SF7">
    <property type="entry name" value="AMINO ACID ABC TRANSPORTER ATP-BINDING PROTEIN"/>
    <property type="match status" value="1"/>
</dbReference>
<organism evidence="6 7">
    <name type="scientific">Achromobacter spanius</name>
    <dbReference type="NCBI Taxonomy" id="217203"/>
    <lineage>
        <taxon>Bacteria</taxon>
        <taxon>Pseudomonadati</taxon>
        <taxon>Pseudomonadota</taxon>
        <taxon>Betaproteobacteria</taxon>
        <taxon>Burkholderiales</taxon>
        <taxon>Alcaligenaceae</taxon>
        <taxon>Achromobacter</taxon>
    </lineage>
</organism>
<dbReference type="GO" id="GO:1903806">
    <property type="term" value="P:L-isoleucine import across plasma membrane"/>
    <property type="evidence" value="ECO:0007669"/>
    <property type="project" value="TreeGrafter"/>
</dbReference>
<keyword evidence="3" id="KW-0547">Nucleotide-binding</keyword>
<dbReference type="SUPFAM" id="SSF52540">
    <property type="entry name" value="P-loop containing nucleoside triphosphate hydrolases"/>
    <property type="match status" value="1"/>
</dbReference>
<dbReference type="InterPro" id="IPR027417">
    <property type="entry name" value="P-loop_NTPase"/>
</dbReference>
<dbReference type="AlphaFoldDB" id="A0A2S0I8Y1"/>
<evidence type="ECO:0000313" key="7">
    <source>
        <dbReference type="Proteomes" id="UP000239477"/>
    </source>
</evidence>
<dbReference type="GO" id="GO:0005886">
    <property type="term" value="C:plasma membrane"/>
    <property type="evidence" value="ECO:0007669"/>
    <property type="project" value="TreeGrafter"/>
</dbReference>
<feature type="domain" description="ABC transporter" evidence="5">
    <location>
        <begin position="11"/>
        <end position="259"/>
    </location>
</feature>
<dbReference type="GO" id="GO:0016887">
    <property type="term" value="F:ATP hydrolysis activity"/>
    <property type="evidence" value="ECO:0007669"/>
    <property type="project" value="InterPro"/>
</dbReference>
<gene>
    <name evidence="6" type="ORF">CLM73_15960</name>
</gene>
<evidence type="ECO:0000256" key="4">
    <source>
        <dbReference type="ARBA" id="ARBA00022840"/>
    </source>
</evidence>
<keyword evidence="4 6" id="KW-0067">ATP-binding</keyword>
<keyword evidence="7" id="KW-1185">Reference proteome</keyword>
<accession>A0A2S0I8Y1</accession>
<dbReference type="Pfam" id="PF12399">
    <property type="entry name" value="BCA_ABC_TP_C"/>
    <property type="match status" value="1"/>
</dbReference>
<dbReference type="GO" id="GO:0005524">
    <property type="term" value="F:ATP binding"/>
    <property type="evidence" value="ECO:0007669"/>
    <property type="project" value="UniProtKB-KW"/>
</dbReference>
<name>A0A2S0I8Y1_9BURK</name>
<dbReference type="GO" id="GO:0015808">
    <property type="term" value="P:L-alanine transport"/>
    <property type="evidence" value="ECO:0007669"/>
    <property type="project" value="TreeGrafter"/>
</dbReference>
<dbReference type="Gene3D" id="3.40.50.300">
    <property type="entry name" value="P-loop containing nucleotide triphosphate hydrolases"/>
    <property type="match status" value="1"/>
</dbReference>
<keyword evidence="1" id="KW-0813">Transport</keyword>
<dbReference type="GO" id="GO:0015188">
    <property type="term" value="F:L-isoleucine transmembrane transporter activity"/>
    <property type="evidence" value="ECO:0007669"/>
    <property type="project" value="TreeGrafter"/>
</dbReference>
<dbReference type="InterPro" id="IPR003439">
    <property type="entry name" value="ABC_transporter-like_ATP-bd"/>
</dbReference>
<dbReference type="InterPro" id="IPR032823">
    <property type="entry name" value="BCA_ABC_TP_C"/>
</dbReference>
<dbReference type="SMART" id="SM00382">
    <property type="entry name" value="AAA"/>
    <property type="match status" value="1"/>
</dbReference>
<dbReference type="GO" id="GO:0042941">
    <property type="term" value="P:D-alanine transmembrane transport"/>
    <property type="evidence" value="ECO:0007669"/>
    <property type="project" value="TreeGrafter"/>
</dbReference>
<dbReference type="CDD" id="cd03219">
    <property type="entry name" value="ABC_Mj1267_LivG_branched"/>
    <property type="match status" value="1"/>
</dbReference>
<dbReference type="RefSeq" id="WP_105239274.1">
    <property type="nucleotide sequence ID" value="NZ_CP023270.1"/>
</dbReference>
<evidence type="ECO:0000256" key="3">
    <source>
        <dbReference type="ARBA" id="ARBA00022741"/>
    </source>
</evidence>